<dbReference type="GO" id="GO:0005319">
    <property type="term" value="F:lipid transporter activity"/>
    <property type="evidence" value="ECO:0007669"/>
    <property type="project" value="TreeGrafter"/>
</dbReference>
<reference evidence="2 3" key="1">
    <citation type="journal article" date="2007" name="Nature">
        <title>Evolution of genes and genomes on the Drosophila phylogeny.</title>
        <authorList>
            <consortium name="Drosophila 12 Genomes Consortium"/>
            <person name="Clark A.G."/>
            <person name="Eisen M.B."/>
            <person name="Smith D.R."/>
            <person name="Bergman C.M."/>
            <person name="Oliver B."/>
            <person name="Markow T.A."/>
            <person name="Kaufman T.C."/>
            <person name="Kellis M."/>
            <person name="Gelbart W."/>
            <person name="Iyer V.N."/>
            <person name="Pollard D.A."/>
            <person name="Sackton T.B."/>
            <person name="Larracuente A.M."/>
            <person name="Singh N.D."/>
            <person name="Abad J.P."/>
            <person name="Abt D.N."/>
            <person name="Adryan B."/>
            <person name="Aguade M."/>
            <person name="Akashi H."/>
            <person name="Anderson W.W."/>
            <person name="Aquadro C.F."/>
            <person name="Ardell D.H."/>
            <person name="Arguello R."/>
            <person name="Artieri C.G."/>
            <person name="Barbash D.A."/>
            <person name="Barker D."/>
            <person name="Barsanti P."/>
            <person name="Batterham P."/>
            <person name="Batzoglou S."/>
            <person name="Begun D."/>
            <person name="Bhutkar A."/>
            <person name="Blanco E."/>
            <person name="Bosak S.A."/>
            <person name="Bradley R.K."/>
            <person name="Brand A.D."/>
            <person name="Brent M.R."/>
            <person name="Brooks A.N."/>
            <person name="Brown R.H."/>
            <person name="Butlin R.K."/>
            <person name="Caggese C."/>
            <person name="Calvi B.R."/>
            <person name="Bernardo de Carvalho A."/>
            <person name="Caspi A."/>
            <person name="Castrezana S."/>
            <person name="Celniker S.E."/>
            <person name="Chang J.L."/>
            <person name="Chapple C."/>
            <person name="Chatterji S."/>
            <person name="Chinwalla A."/>
            <person name="Civetta A."/>
            <person name="Clifton S.W."/>
            <person name="Comeron J.M."/>
            <person name="Costello J.C."/>
            <person name="Coyne J.A."/>
            <person name="Daub J."/>
            <person name="David R.G."/>
            <person name="Delcher A.L."/>
            <person name="Delehaunty K."/>
            <person name="Do C.B."/>
            <person name="Ebling H."/>
            <person name="Edwards K."/>
            <person name="Eickbush T."/>
            <person name="Evans J.D."/>
            <person name="Filipski A."/>
            <person name="Findeiss S."/>
            <person name="Freyhult E."/>
            <person name="Fulton L."/>
            <person name="Fulton R."/>
            <person name="Garcia A.C."/>
            <person name="Gardiner A."/>
            <person name="Garfield D.A."/>
            <person name="Garvin B.E."/>
            <person name="Gibson G."/>
            <person name="Gilbert D."/>
            <person name="Gnerre S."/>
            <person name="Godfrey J."/>
            <person name="Good R."/>
            <person name="Gotea V."/>
            <person name="Gravely B."/>
            <person name="Greenberg A.J."/>
            <person name="Griffiths-Jones S."/>
            <person name="Gross S."/>
            <person name="Guigo R."/>
            <person name="Gustafson E.A."/>
            <person name="Haerty W."/>
            <person name="Hahn M.W."/>
            <person name="Halligan D.L."/>
            <person name="Halpern A.L."/>
            <person name="Halter G.M."/>
            <person name="Han M.V."/>
            <person name="Heger A."/>
            <person name="Hillier L."/>
            <person name="Hinrichs A.S."/>
            <person name="Holmes I."/>
            <person name="Hoskins R.A."/>
            <person name="Hubisz M.J."/>
            <person name="Hultmark D."/>
            <person name="Huntley M.A."/>
            <person name="Jaffe D.B."/>
            <person name="Jagadeeshan S."/>
            <person name="Jeck W.R."/>
            <person name="Johnson J."/>
            <person name="Jones C.D."/>
            <person name="Jordan W.C."/>
            <person name="Karpen G.H."/>
            <person name="Kataoka E."/>
            <person name="Keightley P.D."/>
            <person name="Kheradpour P."/>
            <person name="Kirkness E.F."/>
            <person name="Koerich L.B."/>
            <person name="Kristiansen K."/>
            <person name="Kudrna D."/>
            <person name="Kulathinal R.J."/>
            <person name="Kumar S."/>
            <person name="Kwok R."/>
            <person name="Lander E."/>
            <person name="Langley C.H."/>
            <person name="Lapoint R."/>
            <person name="Lazzaro B.P."/>
            <person name="Lee S.J."/>
            <person name="Levesque L."/>
            <person name="Li R."/>
            <person name="Lin C.F."/>
            <person name="Lin M.F."/>
            <person name="Lindblad-Toh K."/>
            <person name="Llopart A."/>
            <person name="Long M."/>
            <person name="Low L."/>
            <person name="Lozovsky E."/>
            <person name="Lu J."/>
            <person name="Luo M."/>
            <person name="Machado C.A."/>
            <person name="Makalowski W."/>
            <person name="Marzo M."/>
            <person name="Matsuda M."/>
            <person name="Matzkin L."/>
            <person name="McAllister B."/>
            <person name="McBride C.S."/>
            <person name="McKernan B."/>
            <person name="McKernan K."/>
            <person name="Mendez-Lago M."/>
            <person name="Minx P."/>
            <person name="Mollenhauer M.U."/>
            <person name="Montooth K."/>
            <person name="Mount S.M."/>
            <person name="Mu X."/>
            <person name="Myers E."/>
            <person name="Negre B."/>
            <person name="Newfeld S."/>
            <person name="Nielsen R."/>
            <person name="Noor M.A."/>
            <person name="O'Grady P."/>
            <person name="Pachter L."/>
            <person name="Papaceit M."/>
            <person name="Parisi M.J."/>
            <person name="Parisi M."/>
            <person name="Parts L."/>
            <person name="Pedersen J.S."/>
            <person name="Pesole G."/>
            <person name="Phillippy A.M."/>
            <person name="Ponting C.P."/>
            <person name="Pop M."/>
            <person name="Porcelli D."/>
            <person name="Powell J.R."/>
            <person name="Prohaska S."/>
            <person name="Pruitt K."/>
            <person name="Puig M."/>
            <person name="Quesneville H."/>
            <person name="Ram K.R."/>
            <person name="Rand D."/>
            <person name="Rasmussen M.D."/>
            <person name="Reed L.K."/>
            <person name="Reenan R."/>
            <person name="Reily A."/>
            <person name="Remington K.A."/>
            <person name="Rieger T.T."/>
            <person name="Ritchie M.G."/>
            <person name="Robin C."/>
            <person name="Rogers Y.H."/>
            <person name="Rohde C."/>
            <person name="Rozas J."/>
            <person name="Rubenfield M.J."/>
            <person name="Ruiz A."/>
            <person name="Russo S."/>
            <person name="Salzberg S.L."/>
            <person name="Sanchez-Gracia A."/>
            <person name="Saranga D.J."/>
            <person name="Sato H."/>
            <person name="Schaeffer S.W."/>
            <person name="Schatz M.C."/>
            <person name="Schlenke T."/>
            <person name="Schwartz R."/>
            <person name="Segarra C."/>
            <person name="Singh R.S."/>
            <person name="Sirot L."/>
            <person name="Sirota M."/>
            <person name="Sisneros N.B."/>
            <person name="Smith C.D."/>
            <person name="Smith T.F."/>
            <person name="Spieth J."/>
            <person name="Stage D.E."/>
            <person name="Stark A."/>
            <person name="Stephan W."/>
            <person name="Strausberg R.L."/>
            <person name="Strempel S."/>
            <person name="Sturgill D."/>
            <person name="Sutton G."/>
            <person name="Sutton G.G."/>
            <person name="Tao W."/>
            <person name="Teichmann S."/>
            <person name="Tobari Y.N."/>
            <person name="Tomimura Y."/>
            <person name="Tsolas J.M."/>
            <person name="Valente V.L."/>
            <person name="Venter E."/>
            <person name="Venter J.C."/>
            <person name="Vicario S."/>
            <person name="Vieira F.G."/>
            <person name="Vilella A.J."/>
            <person name="Villasante A."/>
            <person name="Walenz B."/>
            <person name="Wang J."/>
            <person name="Wasserman M."/>
            <person name="Watts T."/>
            <person name="Wilson D."/>
            <person name="Wilson R.K."/>
            <person name="Wing R.A."/>
            <person name="Wolfner M.F."/>
            <person name="Wong A."/>
            <person name="Wong G.K."/>
            <person name="Wu C.I."/>
            <person name="Wu G."/>
            <person name="Yamamoto D."/>
            <person name="Yang H.P."/>
            <person name="Yang S.P."/>
            <person name="Yorke J.A."/>
            <person name="Yoshida K."/>
            <person name="Zdobnov E."/>
            <person name="Zhang P."/>
            <person name="Zhang Y."/>
            <person name="Zimin A.V."/>
            <person name="Baldwin J."/>
            <person name="Abdouelleil A."/>
            <person name="Abdulkadir J."/>
            <person name="Abebe A."/>
            <person name="Abera B."/>
            <person name="Abreu J."/>
            <person name="Acer S.C."/>
            <person name="Aftuck L."/>
            <person name="Alexander A."/>
            <person name="An P."/>
            <person name="Anderson E."/>
            <person name="Anderson S."/>
            <person name="Arachi H."/>
            <person name="Azer M."/>
            <person name="Bachantsang P."/>
            <person name="Barry A."/>
            <person name="Bayul T."/>
            <person name="Berlin A."/>
            <person name="Bessette D."/>
            <person name="Bloom T."/>
            <person name="Blye J."/>
            <person name="Boguslavskiy L."/>
            <person name="Bonnet C."/>
            <person name="Boukhgalter B."/>
            <person name="Bourzgui I."/>
            <person name="Brown A."/>
            <person name="Cahill P."/>
            <person name="Channer S."/>
            <person name="Cheshatsang Y."/>
            <person name="Chuda L."/>
            <person name="Citroen M."/>
            <person name="Collymore A."/>
            <person name="Cooke P."/>
            <person name="Costello M."/>
            <person name="D'Aco K."/>
            <person name="Daza R."/>
            <person name="De Haan G."/>
            <person name="DeGray S."/>
            <person name="DeMaso C."/>
            <person name="Dhargay N."/>
            <person name="Dooley K."/>
            <person name="Dooley E."/>
            <person name="Doricent M."/>
            <person name="Dorje P."/>
            <person name="Dorjee K."/>
            <person name="Dupes A."/>
            <person name="Elong R."/>
            <person name="Falk J."/>
            <person name="Farina A."/>
            <person name="Faro S."/>
            <person name="Ferguson D."/>
            <person name="Fisher S."/>
            <person name="Foley C.D."/>
            <person name="Franke A."/>
            <person name="Friedrich D."/>
            <person name="Gadbois L."/>
            <person name="Gearin G."/>
            <person name="Gearin C.R."/>
            <person name="Giannoukos G."/>
            <person name="Goode T."/>
            <person name="Graham J."/>
            <person name="Grandbois E."/>
            <person name="Grewal S."/>
            <person name="Gyaltsen K."/>
            <person name="Hafez N."/>
            <person name="Hagos B."/>
            <person name="Hall J."/>
            <person name="Henson C."/>
            <person name="Hollinger A."/>
            <person name="Honan T."/>
            <person name="Huard M.D."/>
            <person name="Hughes L."/>
            <person name="Hurhula B."/>
            <person name="Husby M.E."/>
            <person name="Kamat A."/>
            <person name="Kanga B."/>
            <person name="Kashin S."/>
            <person name="Khazanovich D."/>
            <person name="Kisner P."/>
            <person name="Lance K."/>
            <person name="Lara M."/>
            <person name="Lee W."/>
            <person name="Lennon N."/>
            <person name="Letendre F."/>
            <person name="LeVine R."/>
            <person name="Lipovsky A."/>
            <person name="Liu X."/>
            <person name="Liu J."/>
            <person name="Liu S."/>
            <person name="Lokyitsang T."/>
            <person name="Lokyitsang Y."/>
            <person name="Lubonja R."/>
            <person name="Lui A."/>
            <person name="MacDonald P."/>
            <person name="Magnisalis V."/>
            <person name="Maru K."/>
            <person name="Matthews C."/>
            <person name="McCusker W."/>
            <person name="McDonough S."/>
            <person name="Mehta T."/>
            <person name="Meldrim J."/>
            <person name="Meneus L."/>
            <person name="Mihai O."/>
            <person name="Mihalev A."/>
            <person name="Mihova T."/>
            <person name="Mittelman R."/>
            <person name="Mlenga V."/>
            <person name="Montmayeur A."/>
            <person name="Mulrain L."/>
            <person name="Navidi A."/>
            <person name="Naylor J."/>
            <person name="Negash T."/>
            <person name="Nguyen T."/>
            <person name="Nguyen N."/>
            <person name="Nicol R."/>
            <person name="Norbu C."/>
            <person name="Norbu N."/>
            <person name="Novod N."/>
            <person name="O'Neill B."/>
            <person name="Osman S."/>
            <person name="Markiewicz E."/>
            <person name="Oyono O.L."/>
            <person name="Patti C."/>
            <person name="Phunkhang P."/>
            <person name="Pierre F."/>
            <person name="Priest M."/>
            <person name="Raghuraman S."/>
            <person name="Rege F."/>
            <person name="Reyes R."/>
            <person name="Rise C."/>
            <person name="Rogov P."/>
            <person name="Ross K."/>
            <person name="Ryan E."/>
            <person name="Settipalli S."/>
            <person name="Shea T."/>
            <person name="Sherpa N."/>
            <person name="Shi L."/>
            <person name="Shih D."/>
            <person name="Sparrow T."/>
            <person name="Spaulding J."/>
            <person name="Stalker J."/>
            <person name="Stange-Thomann N."/>
            <person name="Stavropoulos S."/>
            <person name="Stone C."/>
            <person name="Strader C."/>
            <person name="Tesfaye S."/>
            <person name="Thomson T."/>
            <person name="Thoulutsang Y."/>
            <person name="Thoulutsang D."/>
            <person name="Topham K."/>
            <person name="Topping I."/>
            <person name="Tsamla T."/>
            <person name="Vassiliev H."/>
            <person name="Vo A."/>
            <person name="Wangchuk T."/>
            <person name="Wangdi T."/>
            <person name="Weiand M."/>
            <person name="Wilkinson J."/>
            <person name="Wilson A."/>
            <person name="Yadav S."/>
            <person name="Young G."/>
            <person name="Yu Q."/>
            <person name="Zembek L."/>
            <person name="Zhong D."/>
            <person name="Zimmer A."/>
            <person name="Zwirko Z."/>
            <person name="Jaffe D.B."/>
            <person name="Alvarez P."/>
            <person name="Brockman W."/>
            <person name="Butler J."/>
            <person name="Chin C."/>
            <person name="Gnerre S."/>
            <person name="Grabherr M."/>
            <person name="Kleber M."/>
            <person name="Mauceli E."/>
            <person name="MacCallum I."/>
        </authorList>
    </citation>
    <scope>NUCLEOTIDE SEQUENCE [LARGE SCALE GENOMIC DNA]</scope>
    <source>
        <strain evidence="3">Tucson 15287-2541.00</strain>
    </source>
</reference>
<dbReference type="PANTHER" id="PTHR19229">
    <property type="entry name" value="ATP-BINDING CASSETTE TRANSPORTER SUBFAMILY A ABCA"/>
    <property type="match status" value="1"/>
</dbReference>
<dbReference type="Gene3D" id="3.40.50.300">
    <property type="entry name" value="P-loop containing nucleotide triphosphate hydrolases"/>
    <property type="match status" value="1"/>
</dbReference>
<dbReference type="GO" id="GO:0016020">
    <property type="term" value="C:membrane"/>
    <property type="evidence" value="ECO:0007669"/>
    <property type="project" value="InterPro"/>
</dbReference>
<sequence length="315" mass="35817">EIDEIVKDPEQLRAHSLVCHRITKKYLHVLAVSCVSFKISPYECFGIMGLNGAGKTSIVDMIVANQSISRGNIYVKGFRVKSQLKHCFKHITLCPQHSTMWNHITGREMLRFTCLTTGIKKDLIPIIILYLAERLMFSKYLDRKIKDYSSGSKRKLNIAMAMLTHTLTCLDEPTTGVDISTKAGIWMVLREMCNMSRSILITSHDVEECEALCTTIGIMVNGQFCCFGSVHELICHYSKGISIKIQLATSAEMDEEKNTSHGLVTIAIADFELKWSTIFKYMEDNRDALQIEHYSIIPPTLEDIYMEFGKQQRTN</sequence>
<proteinExistence type="predicted"/>
<dbReference type="InterPro" id="IPR026082">
    <property type="entry name" value="ABCA"/>
</dbReference>
<dbReference type="SUPFAM" id="SSF52540">
    <property type="entry name" value="P-loop containing nucleoside triphosphate hydrolases"/>
    <property type="match status" value="1"/>
</dbReference>
<dbReference type="InterPro" id="IPR027417">
    <property type="entry name" value="P-loop_NTPase"/>
</dbReference>
<name>B4JWG7_DROGR</name>
<feature type="domain" description="ABC transporter" evidence="1">
    <location>
        <begin position="12"/>
        <end position="246"/>
    </location>
</feature>
<dbReference type="SMR" id="B4JWG7"/>
<protein>
    <submittedName>
        <fullName evidence="2">GH23038</fullName>
    </submittedName>
</protein>
<evidence type="ECO:0000259" key="1">
    <source>
        <dbReference type="PROSITE" id="PS50893"/>
    </source>
</evidence>
<dbReference type="eggNOG" id="KOG0059">
    <property type="taxonomic scope" value="Eukaryota"/>
</dbReference>
<evidence type="ECO:0000313" key="3">
    <source>
        <dbReference type="Proteomes" id="UP000001070"/>
    </source>
</evidence>
<dbReference type="STRING" id="7222.B4JWG7"/>
<keyword evidence="3" id="KW-1185">Reference proteome</keyword>
<dbReference type="GO" id="GO:0140359">
    <property type="term" value="F:ABC-type transporter activity"/>
    <property type="evidence" value="ECO:0007669"/>
    <property type="project" value="InterPro"/>
</dbReference>
<dbReference type="PROSITE" id="PS50893">
    <property type="entry name" value="ABC_TRANSPORTER_2"/>
    <property type="match status" value="1"/>
</dbReference>
<dbReference type="OMA" id="PEGAPCY"/>
<organism evidence="3">
    <name type="scientific">Drosophila grimshawi</name>
    <name type="common">Hawaiian fruit fly</name>
    <name type="synonym">Idiomyia grimshawi</name>
    <dbReference type="NCBI Taxonomy" id="7222"/>
    <lineage>
        <taxon>Eukaryota</taxon>
        <taxon>Metazoa</taxon>
        <taxon>Ecdysozoa</taxon>
        <taxon>Arthropoda</taxon>
        <taxon>Hexapoda</taxon>
        <taxon>Insecta</taxon>
        <taxon>Pterygota</taxon>
        <taxon>Neoptera</taxon>
        <taxon>Endopterygota</taxon>
        <taxon>Diptera</taxon>
        <taxon>Brachycera</taxon>
        <taxon>Muscomorpha</taxon>
        <taxon>Ephydroidea</taxon>
        <taxon>Drosophilidae</taxon>
        <taxon>Drosophila</taxon>
        <taxon>Hawaiian Drosophila</taxon>
    </lineage>
</organism>
<dbReference type="Proteomes" id="UP000001070">
    <property type="component" value="Unassembled WGS sequence"/>
</dbReference>
<dbReference type="GO" id="GO:0005524">
    <property type="term" value="F:ATP binding"/>
    <property type="evidence" value="ECO:0007669"/>
    <property type="project" value="InterPro"/>
</dbReference>
<dbReference type="GO" id="GO:0016887">
    <property type="term" value="F:ATP hydrolysis activity"/>
    <property type="evidence" value="ECO:0007669"/>
    <property type="project" value="InterPro"/>
</dbReference>
<accession>B4JWG7</accession>
<evidence type="ECO:0000313" key="2">
    <source>
        <dbReference type="EMBL" id="EDV98305.1"/>
    </source>
</evidence>
<feature type="non-terminal residue" evidence="2">
    <location>
        <position position="1"/>
    </location>
</feature>
<dbReference type="HOGENOM" id="CLU_000604_1_2_1"/>
<dbReference type="PhylomeDB" id="B4JWG7"/>
<dbReference type="EMBL" id="CH916375">
    <property type="protein sequence ID" value="EDV98305.1"/>
    <property type="molecule type" value="Genomic_DNA"/>
</dbReference>
<dbReference type="Pfam" id="PF00005">
    <property type="entry name" value="ABC_tran"/>
    <property type="match status" value="1"/>
</dbReference>
<gene>
    <name evidence="2" type="primary">Dgri\GH23038</name>
    <name evidence="2" type="ORF">Dgri_GH23038</name>
</gene>
<dbReference type="InterPro" id="IPR003439">
    <property type="entry name" value="ABC_transporter-like_ATP-bd"/>
</dbReference>
<dbReference type="PANTHER" id="PTHR19229:SF250">
    <property type="entry name" value="ABC TRANSPORTER DOMAIN-CONTAINING PROTEIN-RELATED"/>
    <property type="match status" value="1"/>
</dbReference>
<dbReference type="AlphaFoldDB" id="B4JWG7"/>
<dbReference type="OrthoDB" id="6500128at2759"/>